<reference evidence="1 2" key="1">
    <citation type="journal article" date="2022" name="Microbiol. Resour. Announc.">
        <title>Complete Genome Sequence of the Hyperthermophilic and Acidophilic Archaeon Saccharolobus caldissimus Strain HS-3T.</title>
        <authorList>
            <person name="Sakai H.D."/>
            <person name="Kurosawa N."/>
        </authorList>
    </citation>
    <scope>NUCLEOTIDE SEQUENCE [LARGE SCALE GENOMIC DNA]</scope>
    <source>
        <strain evidence="1 2">JCM32116</strain>
    </source>
</reference>
<name>A0AAQ4CV01_9CREN</name>
<proteinExistence type="predicted"/>
<dbReference type="Proteomes" id="UP001319921">
    <property type="component" value="Chromosome"/>
</dbReference>
<sequence>MRIQIKGNYIYVTMWDKLSKRPRRYYLGRKEELKKWEELLTFAREYKISDEELKDYLNYYLDKDTNMTKVEYVLLSLSLGVELWRLNGNIKMLSEKR</sequence>
<organism evidence="1 2">
    <name type="scientific">Saccharolobus caldissimus</name>
    <dbReference type="NCBI Taxonomy" id="1702097"/>
    <lineage>
        <taxon>Archaea</taxon>
        <taxon>Thermoproteota</taxon>
        <taxon>Thermoprotei</taxon>
        <taxon>Sulfolobales</taxon>
        <taxon>Sulfolobaceae</taxon>
        <taxon>Saccharolobus</taxon>
    </lineage>
</organism>
<dbReference type="RefSeq" id="WP_229570037.1">
    <property type="nucleotide sequence ID" value="NZ_AP025226.1"/>
</dbReference>
<keyword evidence="2" id="KW-1185">Reference proteome</keyword>
<evidence type="ECO:0000313" key="2">
    <source>
        <dbReference type="Proteomes" id="UP001319921"/>
    </source>
</evidence>
<dbReference type="KEGG" id="scas:SACC_26490"/>
<evidence type="ECO:0000313" key="1">
    <source>
        <dbReference type="EMBL" id="BDB99632.1"/>
    </source>
</evidence>
<accession>A0AAQ4CV01</accession>
<protein>
    <submittedName>
        <fullName evidence="1">Uncharacterized protein</fullName>
    </submittedName>
</protein>
<gene>
    <name evidence="1" type="ORF">SACC_26490</name>
</gene>
<dbReference type="AlphaFoldDB" id="A0AAQ4CV01"/>
<dbReference type="EMBL" id="AP025226">
    <property type="protein sequence ID" value="BDB99632.1"/>
    <property type="molecule type" value="Genomic_DNA"/>
</dbReference>
<dbReference type="GeneID" id="68867369"/>